<dbReference type="Pfam" id="PF00668">
    <property type="entry name" value="Condensation"/>
    <property type="match status" value="1"/>
</dbReference>
<reference evidence="2 3" key="1">
    <citation type="submission" date="2019-03" db="EMBL/GenBank/DDBJ databases">
        <title>Genomic Encyclopedia of Type Strains, Phase IV (KMG-IV): sequencing the most valuable type-strain genomes for metagenomic binning, comparative biology and taxonomic classification.</title>
        <authorList>
            <person name="Goeker M."/>
        </authorList>
    </citation>
    <scope>NUCLEOTIDE SEQUENCE [LARGE SCALE GENOMIC DNA]</scope>
    <source>
        <strain evidence="2 3">DSM 45934</strain>
    </source>
</reference>
<dbReference type="Gene3D" id="3.30.559.10">
    <property type="entry name" value="Chloramphenicol acetyltransferase-like domain"/>
    <property type="match status" value="1"/>
</dbReference>
<organism evidence="2 3">
    <name type="scientific">Actinocrispum wychmicini</name>
    <dbReference type="NCBI Taxonomy" id="1213861"/>
    <lineage>
        <taxon>Bacteria</taxon>
        <taxon>Bacillati</taxon>
        <taxon>Actinomycetota</taxon>
        <taxon>Actinomycetes</taxon>
        <taxon>Pseudonocardiales</taxon>
        <taxon>Pseudonocardiaceae</taxon>
        <taxon>Actinocrispum</taxon>
    </lineage>
</organism>
<dbReference type="PANTHER" id="PTHR45527">
    <property type="entry name" value="NONRIBOSOMAL PEPTIDE SYNTHETASE"/>
    <property type="match status" value="1"/>
</dbReference>
<dbReference type="InterPro" id="IPR001242">
    <property type="entry name" value="Condensation_dom"/>
</dbReference>
<dbReference type="SUPFAM" id="SSF52777">
    <property type="entry name" value="CoA-dependent acyltransferases"/>
    <property type="match status" value="2"/>
</dbReference>
<evidence type="ECO:0000259" key="1">
    <source>
        <dbReference type="Pfam" id="PF00668"/>
    </source>
</evidence>
<dbReference type="GO" id="GO:0047527">
    <property type="term" value="F:2,3-dihydroxybenzoate-serine ligase activity"/>
    <property type="evidence" value="ECO:0007669"/>
    <property type="project" value="TreeGrafter"/>
</dbReference>
<dbReference type="PANTHER" id="PTHR45527:SF1">
    <property type="entry name" value="FATTY ACID SYNTHASE"/>
    <property type="match status" value="1"/>
</dbReference>
<gene>
    <name evidence="2" type="ORF">EV192_1293</name>
</gene>
<dbReference type="GO" id="GO:0009366">
    <property type="term" value="C:enterobactin synthetase complex"/>
    <property type="evidence" value="ECO:0007669"/>
    <property type="project" value="TreeGrafter"/>
</dbReference>
<sequence length="475" mass="52015">MEHGDMLMLPSSVTQQRLYLLFRSNPDSHAYNVTVPLAIDGVLPVGQWRAAIDAIVSRHEALRTTLRLVDGRVFQCVAAGPRVTFETMEFEDESDPLLLDALRECRTRPFDLERGPLMRCLVATGPSRQKVVICIHHSVCDGISVSIILRELRQLLATPDADLPLPDLQFADYAAWEEAALDGPRMSAQVAEWVDALSGVANPHRLPLDGPRTPDSVVPAGHASFVIERERCEQVRQLAKSLRCSEFSVYMGLVQLWLHKTTGDRKVAVGVPVGNRPDSQLDNVVGCFANTFAIPFDADRTTTVAECVKAASRWLRKALAEQSVPFDQVVSGLRANSSLGHAAGERWSPVFQVSLTYHDTPLDLTPIVGRPVTALDLDGATAKFDLDIGVSWQDEELHGTVLYNGDLFTEATVRHRLDYLTELLTIMVDTPQMRIVDVPAVSAAERDVVLGFGGGVVGDGLGLGVVHGLFEGWVD</sequence>
<dbReference type="RefSeq" id="WP_207926996.1">
    <property type="nucleotide sequence ID" value="NZ_SLWS01000029.1"/>
</dbReference>
<dbReference type="CDD" id="cd19531">
    <property type="entry name" value="LCL_NRPS-like"/>
    <property type="match status" value="1"/>
</dbReference>
<dbReference type="GO" id="GO:0043041">
    <property type="term" value="P:amino acid activation for nonribosomal peptide biosynthetic process"/>
    <property type="evidence" value="ECO:0007669"/>
    <property type="project" value="TreeGrafter"/>
</dbReference>
<dbReference type="Gene3D" id="3.30.559.30">
    <property type="entry name" value="Nonribosomal peptide synthetase, condensation domain"/>
    <property type="match status" value="1"/>
</dbReference>
<dbReference type="Proteomes" id="UP000295680">
    <property type="component" value="Unassembled WGS sequence"/>
</dbReference>
<dbReference type="InterPro" id="IPR023213">
    <property type="entry name" value="CAT-like_dom_sf"/>
</dbReference>
<dbReference type="GO" id="GO:0009239">
    <property type="term" value="P:enterobactin biosynthetic process"/>
    <property type="evidence" value="ECO:0007669"/>
    <property type="project" value="TreeGrafter"/>
</dbReference>
<feature type="domain" description="Condensation" evidence="1">
    <location>
        <begin position="9"/>
        <end position="447"/>
    </location>
</feature>
<comment type="caution">
    <text evidence="2">The sequence shown here is derived from an EMBL/GenBank/DDBJ whole genome shotgun (WGS) entry which is preliminary data.</text>
</comment>
<dbReference type="GO" id="GO:0031177">
    <property type="term" value="F:phosphopantetheine binding"/>
    <property type="evidence" value="ECO:0007669"/>
    <property type="project" value="TreeGrafter"/>
</dbReference>
<evidence type="ECO:0000313" key="3">
    <source>
        <dbReference type="Proteomes" id="UP000295680"/>
    </source>
</evidence>
<keyword evidence="3" id="KW-1185">Reference proteome</keyword>
<dbReference type="GO" id="GO:0008610">
    <property type="term" value="P:lipid biosynthetic process"/>
    <property type="evidence" value="ECO:0007669"/>
    <property type="project" value="UniProtKB-ARBA"/>
</dbReference>
<name>A0A4R2IH18_9PSEU</name>
<accession>A0A4R2IH18</accession>
<protein>
    <submittedName>
        <fullName evidence="2">Condensation domain-containing protein</fullName>
    </submittedName>
</protein>
<feature type="non-terminal residue" evidence="2">
    <location>
        <position position="475"/>
    </location>
</feature>
<dbReference type="EMBL" id="SLWS01000029">
    <property type="protein sequence ID" value="TCO43737.1"/>
    <property type="molecule type" value="Genomic_DNA"/>
</dbReference>
<proteinExistence type="predicted"/>
<evidence type="ECO:0000313" key="2">
    <source>
        <dbReference type="EMBL" id="TCO43737.1"/>
    </source>
</evidence>
<dbReference type="GO" id="GO:0005829">
    <property type="term" value="C:cytosol"/>
    <property type="evidence" value="ECO:0007669"/>
    <property type="project" value="TreeGrafter"/>
</dbReference>
<dbReference type="AlphaFoldDB" id="A0A4R2IH18"/>